<proteinExistence type="predicted"/>
<name>A0A1L9SEV2_9EURO</name>
<dbReference type="RefSeq" id="XP_022580192.1">
    <property type="nucleotide sequence ID" value="XM_022728038.1"/>
</dbReference>
<dbReference type="Proteomes" id="UP000184188">
    <property type="component" value="Unassembled WGS sequence"/>
</dbReference>
<evidence type="ECO:0000313" key="1">
    <source>
        <dbReference type="EMBL" id="OJJ45682.1"/>
    </source>
</evidence>
<dbReference type="AlphaFoldDB" id="A0A1L9SEV2"/>
<reference evidence="2" key="1">
    <citation type="journal article" date="2017" name="Genome Biol.">
        <title>Comparative genomics reveals high biological diversity and specific adaptations in the industrially and medically important fungal genus Aspergillus.</title>
        <authorList>
            <person name="de Vries R.P."/>
            <person name="Riley R."/>
            <person name="Wiebenga A."/>
            <person name="Aguilar-Osorio G."/>
            <person name="Amillis S."/>
            <person name="Uchima C.A."/>
            <person name="Anderluh G."/>
            <person name="Asadollahi M."/>
            <person name="Askin M."/>
            <person name="Barry K."/>
            <person name="Battaglia E."/>
            <person name="Bayram O."/>
            <person name="Benocci T."/>
            <person name="Braus-Stromeyer S.A."/>
            <person name="Caldana C."/>
            <person name="Canovas D."/>
            <person name="Cerqueira G.C."/>
            <person name="Chen F."/>
            <person name="Chen W."/>
            <person name="Choi C."/>
            <person name="Clum A."/>
            <person name="Dos Santos R.A."/>
            <person name="Damasio A.R."/>
            <person name="Diallinas G."/>
            <person name="Emri T."/>
            <person name="Fekete E."/>
            <person name="Flipphi M."/>
            <person name="Freyberg S."/>
            <person name="Gallo A."/>
            <person name="Gournas C."/>
            <person name="Habgood R."/>
            <person name="Hainaut M."/>
            <person name="Harispe M.L."/>
            <person name="Henrissat B."/>
            <person name="Hilden K.S."/>
            <person name="Hope R."/>
            <person name="Hossain A."/>
            <person name="Karabika E."/>
            <person name="Karaffa L."/>
            <person name="Karanyi Z."/>
            <person name="Krasevec N."/>
            <person name="Kuo A."/>
            <person name="Kusch H."/>
            <person name="LaButti K."/>
            <person name="Lagendijk E.L."/>
            <person name="Lapidus A."/>
            <person name="Levasseur A."/>
            <person name="Lindquist E."/>
            <person name="Lipzen A."/>
            <person name="Logrieco A.F."/>
            <person name="MacCabe A."/>
            <person name="Maekelae M.R."/>
            <person name="Malavazi I."/>
            <person name="Melin P."/>
            <person name="Meyer V."/>
            <person name="Mielnichuk N."/>
            <person name="Miskei M."/>
            <person name="Molnar A.P."/>
            <person name="Mule G."/>
            <person name="Ngan C.Y."/>
            <person name="Orejas M."/>
            <person name="Orosz E."/>
            <person name="Ouedraogo J.P."/>
            <person name="Overkamp K.M."/>
            <person name="Park H.-S."/>
            <person name="Perrone G."/>
            <person name="Piumi F."/>
            <person name="Punt P.J."/>
            <person name="Ram A.F."/>
            <person name="Ramon A."/>
            <person name="Rauscher S."/>
            <person name="Record E."/>
            <person name="Riano-Pachon D.M."/>
            <person name="Robert V."/>
            <person name="Roehrig J."/>
            <person name="Ruller R."/>
            <person name="Salamov A."/>
            <person name="Salih N.S."/>
            <person name="Samson R.A."/>
            <person name="Sandor E."/>
            <person name="Sanguinetti M."/>
            <person name="Schuetze T."/>
            <person name="Sepcic K."/>
            <person name="Shelest E."/>
            <person name="Sherlock G."/>
            <person name="Sophianopoulou V."/>
            <person name="Squina F.M."/>
            <person name="Sun H."/>
            <person name="Susca A."/>
            <person name="Todd R.B."/>
            <person name="Tsang A."/>
            <person name="Unkles S.E."/>
            <person name="van de Wiele N."/>
            <person name="van Rossen-Uffink D."/>
            <person name="Oliveira J.V."/>
            <person name="Vesth T.C."/>
            <person name="Visser J."/>
            <person name="Yu J.-H."/>
            <person name="Zhou M."/>
            <person name="Andersen M.R."/>
            <person name="Archer D.B."/>
            <person name="Baker S.E."/>
            <person name="Benoit I."/>
            <person name="Brakhage A.A."/>
            <person name="Braus G.H."/>
            <person name="Fischer R."/>
            <person name="Frisvad J.C."/>
            <person name="Goldman G.H."/>
            <person name="Houbraken J."/>
            <person name="Oakley B."/>
            <person name="Pocsi I."/>
            <person name="Scazzocchio C."/>
            <person name="Seiboth B."/>
            <person name="vanKuyk P.A."/>
            <person name="Wortman J."/>
            <person name="Dyer P.S."/>
            <person name="Grigoriev I.V."/>
        </authorList>
    </citation>
    <scope>NUCLEOTIDE SEQUENCE [LARGE SCALE GENOMIC DNA]</scope>
    <source>
        <strain evidence="2">CBS 506.65</strain>
    </source>
</reference>
<dbReference type="OrthoDB" id="4207132at2759"/>
<dbReference type="VEuPathDB" id="FungiDB:ASPZODRAFT_26321"/>
<keyword evidence="2" id="KW-1185">Reference proteome</keyword>
<accession>A0A1L9SEV2</accession>
<gene>
    <name evidence="1" type="ORF">ASPZODRAFT_26321</name>
</gene>
<dbReference type="EMBL" id="KV878344">
    <property type="protein sequence ID" value="OJJ45682.1"/>
    <property type="molecule type" value="Genomic_DNA"/>
</dbReference>
<sequence length="255" mass="29778">MANWFSRRLTAPGARVQLNQTEWTIVEEVDRQDLSADEEDLRISIEPCYGYALLLCRPSQSRETQASAFMRIYLQTPMLNTEGEDPIDRSQQATTYTPSELTALQKFTEGGVRYTPRLLDWRSSQQDESRPVPGGFIIWVVWEIVPGIRLGDDFGGDIFWTLPRSERDAVRSAFEDGYKTLLEYGYLIEFGRAKNLVWDRETQRLYFVGFWRCGIHPSDRWTPKAFVTFNLVKTPRLRRMLSDPDWDGDPQNWEF</sequence>
<protein>
    <recommendedName>
        <fullName evidence="3">Aminoglycoside phosphotransferase domain-containing protein</fullName>
    </recommendedName>
</protein>
<dbReference type="GeneID" id="34614502"/>
<evidence type="ECO:0008006" key="3">
    <source>
        <dbReference type="Google" id="ProtNLM"/>
    </source>
</evidence>
<organism evidence="1 2">
    <name type="scientific">Penicilliopsis zonata CBS 506.65</name>
    <dbReference type="NCBI Taxonomy" id="1073090"/>
    <lineage>
        <taxon>Eukaryota</taxon>
        <taxon>Fungi</taxon>
        <taxon>Dikarya</taxon>
        <taxon>Ascomycota</taxon>
        <taxon>Pezizomycotina</taxon>
        <taxon>Eurotiomycetes</taxon>
        <taxon>Eurotiomycetidae</taxon>
        <taxon>Eurotiales</taxon>
        <taxon>Aspergillaceae</taxon>
        <taxon>Penicilliopsis</taxon>
    </lineage>
</organism>
<dbReference type="STRING" id="1073090.A0A1L9SEV2"/>
<evidence type="ECO:0000313" key="2">
    <source>
        <dbReference type="Proteomes" id="UP000184188"/>
    </source>
</evidence>